<gene>
    <name evidence="7" type="ORF">SCHCODRAFT_50273</name>
</gene>
<accession>D8PVR5</accession>
<feature type="region of interest" description="Disordered" evidence="6">
    <location>
        <begin position="485"/>
        <end position="518"/>
    </location>
</feature>
<dbReference type="PANTHER" id="PTHR10507:SF0">
    <property type="entry name" value="CELL DIVISION CONTROL PROTEIN 45 HOMOLOG"/>
    <property type="match status" value="1"/>
</dbReference>
<evidence type="ECO:0000256" key="1">
    <source>
        <dbReference type="ARBA" id="ARBA00004123"/>
    </source>
</evidence>
<dbReference type="KEGG" id="scm:SCHCO_02743222"/>
<dbReference type="PANTHER" id="PTHR10507">
    <property type="entry name" value="CDC45-RELATED PROTEIN"/>
    <property type="match status" value="1"/>
</dbReference>
<keyword evidence="8" id="KW-1185">Reference proteome</keyword>
<dbReference type="InParanoid" id="D8PVR5"/>
<dbReference type="GO" id="GO:0000727">
    <property type="term" value="P:double-strand break repair via break-induced replication"/>
    <property type="evidence" value="ECO:0007669"/>
    <property type="project" value="TreeGrafter"/>
</dbReference>
<organism evidence="8">
    <name type="scientific">Schizophyllum commune (strain H4-8 / FGSC 9210)</name>
    <name type="common">Split gill fungus</name>
    <dbReference type="NCBI Taxonomy" id="578458"/>
    <lineage>
        <taxon>Eukaryota</taxon>
        <taxon>Fungi</taxon>
        <taxon>Dikarya</taxon>
        <taxon>Basidiomycota</taxon>
        <taxon>Agaricomycotina</taxon>
        <taxon>Agaricomycetes</taxon>
        <taxon>Agaricomycetidae</taxon>
        <taxon>Agaricales</taxon>
        <taxon>Schizophyllaceae</taxon>
        <taxon>Schizophyllum</taxon>
    </lineage>
</organism>
<dbReference type="STRING" id="578458.D8PVR5"/>
<evidence type="ECO:0000256" key="6">
    <source>
        <dbReference type="SAM" id="MobiDB-lite"/>
    </source>
</evidence>
<protein>
    <recommendedName>
        <fullName evidence="9">CDC45-like protein</fullName>
    </recommendedName>
</protein>
<dbReference type="RefSeq" id="XP_003035806.1">
    <property type="nucleotide sequence ID" value="XM_003035760.1"/>
</dbReference>
<evidence type="ECO:0000256" key="2">
    <source>
        <dbReference type="ARBA" id="ARBA00010727"/>
    </source>
</evidence>
<dbReference type="EMBL" id="GL377303">
    <property type="protein sequence ID" value="EFJ00904.1"/>
    <property type="molecule type" value="Genomic_DNA"/>
</dbReference>
<dbReference type="FunCoup" id="D8PVR5">
    <property type="interactions" value="316"/>
</dbReference>
<dbReference type="GO" id="GO:0003682">
    <property type="term" value="F:chromatin binding"/>
    <property type="evidence" value="ECO:0007669"/>
    <property type="project" value="EnsemblFungi"/>
</dbReference>
<evidence type="ECO:0000256" key="5">
    <source>
        <dbReference type="ARBA" id="ARBA00023306"/>
    </source>
</evidence>
<dbReference type="eggNOG" id="KOG2475">
    <property type="taxonomic scope" value="Eukaryota"/>
</dbReference>
<dbReference type="GeneID" id="9595516"/>
<sequence length="700" mass="79358">MVYLPPPQFASAGEQSYAEAYQDILNSFRSAPLNAASSVIMLVAPDVDALCAARMLSDLFKQDDVIFRIIPVSGISELERIKEDLRDYTDLRSLLLINMGAILDLPSDEWFGYFNLQVKVHVIDSQRPQNLSSLFGGGENGERIVIWGDVKYDSMEPEREAWEGLTYNPEPDSDEEDEESDFEDDLYARSEDEDDGYEEEEGRPRKRRSLGDGDRRGKRRRTDDQPSGGLSREKREEFAMRINKHYTGGTWYGQSASGTIYILATVLERVDPELLWLAILGLTYQYTTSRISRDVYDTYQSVYYDEVFRLHPTTNTADTKNALISLNPDDQSIRVSEELRFMLFRHWTLYDAMFHSSYIASKLGIWKERGRKKLTGLLAKMGFSILETQQPFYHMNMELKRDLVDRLEATAPEYGLLELSYPSFFRCYGYRLHPLSAADAVEGLAALLDVAGGVKMEVEIEGARNGGEWFGAGRVWELHDEGREYGKRRREDERENIPPGGPDAAAKKANGEEEDGEDKGVPWWVRNFWAAFDALGNIDRLHEALKLTMSLHRAIIRQGTSIIDKQDIRTMRSHHVVVLTQGPDLSLFAHPGVLARLALWLVDAVREKLPAGTGRGKRRSLPFVVACLNETAGTYIVVGVTAALSFGDVRKNEFGLQFLDAKERCNARTRHSTFDTSVIEINKADLNIFLTTLCEGPDLY</sequence>
<keyword evidence="5" id="KW-0131">Cell cycle</keyword>
<evidence type="ECO:0000313" key="8">
    <source>
        <dbReference type="Proteomes" id="UP000007431"/>
    </source>
</evidence>
<comment type="subcellular location">
    <subcellularLocation>
        <location evidence="1">Nucleus</location>
    </subcellularLocation>
</comment>
<dbReference type="GO" id="GO:1902977">
    <property type="term" value="P:mitotic DNA replication preinitiation complex assembly"/>
    <property type="evidence" value="ECO:0007669"/>
    <property type="project" value="EnsemblFungi"/>
</dbReference>
<dbReference type="GO" id="GO:0031261">
    <property type="term" value="C:DNA replication preinitiation complex"/>
    <property type="evidence" value="ECO:0007669"/>
    <property type="project" value="EnsemblFungi"/>
</dbReference>
<dbReference type="Pfam" id="PF02724">
    <property type="entry name" value="CDC45"/>
    <property type="match status" value="1"/>
</dbReference>
<dbReference type="GO" id="GO:0000785">
    <property type="term" value="C:chromatin"/>
    <property type="evidence" value="ECO:0007669"/>
    <property type="project" value="EnsemblFungi"/>
</dbReference>
<dbReference type="InterPro" id="IPR003874">
    <property type="entry name" value="CDC45"/>
</dbReference>
<dbReference type="AlphaFoldDB" id="D8PVR5"/>
<evidence type="ECO:0000313" key="7">
    <source>
        <dbReference type="EMBL" id="EFJ00904.1"/>
    </source>
</evidence>
<dbReference type="VEuPathDB" id="FungiDB:SCHCODRAFT_02743222"/>
<reference evidence="7 8" key="1">
    <citation type="journal article" date="2010" name="Nat. Biotechnol.">
        <title>Genome sequence of the model mushroom Schizophyllum commune.</title>
        <authorList>
            <person name="Ohm R.A."/>
            <person name="de Jong J.F."/>
            <person name="Lugones L.G."/>
            <person name="Aerts A."/>
            <person name="Kothe E."/>
            <person name="Stajich J.E."/>
            <person name="de Vries R.P."/>
            <person name="Record E."/>
            <person name="Levasseur A."/>
            <person name="Baker S.E."/>
            <person name="Bartholomew K.A."/>
            <person name="Coutinho P.M."/>
            <person name="Erdmann S."/>
            <person name="Fowler T.J."/>
            <person name="Gathman A.C."/>
            <person name="Lombard V."/>
            <person name="Henrissat B."/>
            <person name="Knabe N."/>
            <person name="Kuees U."/>
            <person name="Lilly W.W."/>
            <person name="Lindquist E."/>
            <person name="Lucas S."/>
            <person name="Magnuson J.K."/>
            <person name="Piumi F."/>
            <person name="Raudaskoski M."/>
            <person name="Salamov A."/>
            <person name="Schmutz J."/>
            <person name="Schwarze F.W.M.R."/>
            <person name="vanKuyk P.A."/>
            <person name="Horton J.S."/>
            <person name="Grigoriev I.V."/>
            <person name="Woesten H.A.B."/>
        </authorList>
    </citation>
    <scope>NUCLEOTIDE SEQUENCE [LARGE SCALE GENOMIC DNA]</scope>
    <source>
        <strain evidence="8">H4-8 / FGSC 9210</strain>
    </source>
</reference>
<dbReference type="Proteomes" id="UP000007431">
    <property type="component" value="Unassembled WGS sequence"/>
</dbReference>
<evidence type="ECO:0000256" key="3">
    <source>
        <dbReference type="ARBA" id="ARBA00022705"/>
    </source>
</evidence>
<feature type="compositionally biased region" description="Basic and acidic residues" evidence="6">
    <location>
        <begin position="485"/>
        <end position="496"/>
    </location>
</feature>
<dbReference type="OMA" id="EDCFMEA"/>
<name>D8PVR5_SCHCM</name>
<keyword evidence="4" id="KW-0539">Nucleus</keyword>
<keyword evidence="3" id="KW-0235">DNA replication</keyword>
<proteinExistence type="inferred from homology"/>
<evidence type="ECO:0008006" key="9">
    <source>
        <dbReference type="Google" id="ProtNLM"/>
    </source>
</evidence>
<dbReference type="OrthoDB" id="10258882at2759"/>
<feature type="region of interest" description="Disordered" evidence="6">
    <location>
        <begin position="163"/>
        <end position="235"/>
    </location>
</feature>
<feature type="compositionally biased region" description="Acidic residues" evidence="6">
    <location>
        <begin position="171"/>
        <end position="201"/>
    </location>
</feature>
<dbReference type="GO" id="GO:0003697">
    <property type="term" value="F:single-stranded DNA binding"/>
    <property type="evidence" value="ECO:0007669"/>
    <property type="project" value="TreeGrafter"/>
</dbReference>
<comment type="similarity">
    <text evidence="2">Belongs to the CDC45 family.</text>
</comment>
<dbReference type="GO" id="GO:0003688">
    <property type="term" value="F:DNA replication origin binding"/>
    <property type="evidence" value="ECO:0007669"/>
    <property type="project" value="TreeGrafter"/>
</dbReference>
<evidence type="ECO:0000256" key="4">
    <source>
        <dbReference type="ARBA" id="ARBA00023242"/>
    </source>
</evidence>
<dbReference type="GO" id="GO:0006270">
    <property type="term" value="P:DNA replication initiation"/>
    <property type="evidence" value="ECO:0007669"/>
    <property type="project" value="InterPro"/>
</dbReference>
<dbReference type="GO" id="GO:0031573">
    <property type="term" value="P:mitotic intra-S DNA damage checkpoint signaling"/>
    <property type="evidence" value="ECO:0007669"/>
    <property type="project" value="EnsemblFungi"/>
</dbReference>
<dbReference type="HOGENOM" id="CLU_005871_3_0_1"/>